<feature type="compositionally biased region" description="Low complexity" evidence="1">
    <location>
        <begin position="195"/>
        <end position="210"/>
    </location>
</feature>
<reference evidence="2" key="1">
    <citation type="submission" date="2023-03" db="EMBL/GenBank/DDBJ databases">
        <title>Massive genome expansion in bonnet fungi (Mycena s.s.) driven by repeated elements and novel gene families across ecological guilds.</title>
        <authorList>
            <consortium name="Lawrence Berkeley National Laboratory"/>
            <person name="Harder C.B."/>
            <person name="Miyauchi S."/>
            <person name="Viragh M."/>
            <person name="Kuo A."/>
            <person name="Thoen E."/>
            <person name="Andreopoulos B."/>
            <person name="Lu D."/>
            <person name="Skrede I."/>
            <person name="Drula E."/>
            <person name="Henrissat B."/>
            <person name="Morin E."/>
            <person name="Kohler A."/>
            <person name="Barry K."/>
            <person name="LaButti K."/>
            <person name="Morin E."/>
            <person name="Salamov A."/>
            <person name="Lipzen A."/>
            <person name="Mereny Z."/>
            <person name="Hegedus B."/>
            <person name="Baldrian P."/>
            <person name="Stursova M."/>
            <person name="Weitz H."/>
            <person name="Taylor A."/>
            <person name="Grigoriev I.V."/>
            <person name="Nagy L.G."/>
            <person name="Martin F."/>
            <person name="Kauserud H."/>
        </authorList>
    </citation>
    <scope>NUCLEOTIDE SEQUENCE</scope>
    <source>
        <strain evidence="2">CBHHK182m</strain>
    </source>
</reference>
<dbReference type="EMBL" id="JARKIB010000004">
    <property type="protein sequence ID" value="KAJ7781555.1"/>
    <property type="molecule type" value="Genomic_DNA"/>
</dbReference>
<feature type="compositionally biased region" description="Polar residues" evidence="1">
    <location>
        <begin position="55"/>
        <end position="67"/>
    </location>
</feature>
<proteinExistence type="predicted"/>
<accession>A0AAD7KA72</accession>
<organism evidence="2 3">
    <name type="scientific">Mycena metata</name>
    <dbReference type="NCBI Taxonomy" id="1033252"/>
    <lineage>
        <taxon>Eukaryota</taxon>
        <taxon>Fungi</taxon>
        <taxon>Dikarya</taxon>
        <taxon>Basidiomycota</taxon>
        <taxon>Agaricomycotina</taxon>
        <taxon>Agaricomycetes</taxon>
        <taxon>Agaricomycetidae</taxon>
        <taxon>Agaricales</taxon>
        <taxon>Marasmiineae</taxon>
        <taxon>Mycenaceae</taxon>
        <taxon>Mycena</taxon>
    </lineage>
</organism>
<feature type="compositionally biased region" description="Polar residues" evidence="1">
    <location>
        <begin position="215"/>
        <end position="242"/>
    </location>
</feature>
<sequence>MSSTQFIDVVNRSTNNVEGRVPVLSGTYSVHSGILNEHDKVPKHNRSGVFGIPKQATSSNEADLSTSSKRKDNIFAPRIKLEVKDLAQRQTSEAKKVFDKRKPTTQPCGYTNAPELFHRSEHSPSPVDDWKLGNNLGTLFKSNPNLLFTNAKDISTSTKSKRTVASIPGILKYKTKPSPSSTTVPDRHTHHSPESRQTPTPSTTTDRSSPAFTDPESSVFSLDEQSVHSAATTPPLSPTIPTNVGRARSAYTPPMSPVVFPTSVRADTLPDPSSTHAQSKDTPPCSGMSAELSLELFGEEPAKPPKQVAASSLFDADVTVAPKAPAARVVKGPSLFLPRKPQQKKAYNNNKIPITRPPRTKVEPAFVGAVAKQTSVGRGHLETDSGPSRGTKRVASPVRPVAARPSKQTSATLCSTRSRGRGRSTWVLKLLKDLTANIDVIPAQWVRKDVLIREYTSPKGMYQHKNKHQLLKDVVDGYASCDEEGTVAKQARTLLIKWGGLTNGSA</sequence>
<feature type="region of interest" description="Disordered" evidence="1">
    <location>
        <begin position="48"/>
        <end position="68"/>
    </location>
</feature>
<feature type="compositionally biased region" description="Polar residues" evidence="1">
    <location>
        <begin position="271"/>
        <end position="281"/>
    </location>
</feature>
<evidence type="ECO:0000313" key="2">
    <source>
        <dbReference type="EMBL" id="KAJ7781555.1"/>
    </source>
</evidence>
<gene>
    <name evidence="2" type="ORF">B0H16DRAFT_1498799</name>
</gene>
<feature type="compositionally biased region" description="Basic and acidic residues" evidence="1">
    <location>
        <begin position="185"/>
        <end position="194"/>
    </location>
</feature>
<comment type="caution">
    <text evidence="2">The sequence shown here is derived from an EMBL/GenBank/DDBJ whole genome shotgun (WGS) entry which is preliminary data.</text>
</comment>
<feature type="region of interest" description="Disordered" evidence="1">
    <location>
        <begin position="168"/>
        <end position="288"/>
    </location>
</feature>
<evidence type="ECO:0000256" key="1">
    <source>
        <dbReference type="SAM" id="MobiDB-lite"/>
    </source>
</evidence>
<evidence type="ECO:0000313" key="3">
    <source>
        <dbReference type="Proteomes" id="UP001215598"/>
    </source>
</evidence>
<name>A0AAD7KA72_9AGAR</name>
<keyword evidence="3" id="KW-1185">Reference proteome</keyword>
<feature type="region of interest" description="Disordered" evidence="1">
    <location>
        <begin position="375"/>
        <end position="416"/>
    </location>
</feature>
<dbReference type="Proteomes" id="UP001215598">
    <property type="component" value="Unassembled WGS sequence"/>
</dbReference>
<protein>
    <submittedName>
        <fullName evidence="2">Uncharacterized protein</fullName>
    </submittedName>
</protein>
<feature type="region of interest" description="Disordered" evidence="1">
    <location>
        <begin position="94"/>
        <end position="127"/>
    </location>
</feature>
<dbReference type="AlphaFoldDB" id="A0AAD7KA72"/>